<protein>
    <submittedName>
        <fullName evidence="1">Uncharacterized protein</fullName>
    </submittedName>
</protein>
<evidence type="ECO:0000313" key="2">
    <source>
        <dbReference type="Proteomes" id="UP000324222"/>
    </source>
</evidence>
<accession>A0A5B7CNQ2</accession>
<proteinExistence type="predicted"/>
<reference evidence="1 2" key="1">
    <citation type="submission" date="2019-05" db="EMBL/GenBank/DDBJ databases">
        <title>Another draft genome of Portunus trituberculatus and its Hox gene families provides insights of decapod evolution.</title>
        <authorList>
            <person name="Jeong J.-H."/>
            <person name="Song I."/>
            <person name="Kim S."/>
            <person name="Choi T."/>
            <person name="Kim D."/>
            <person name="Ryu S."/>
            <person name="Kim W."/>
        </authorList>
    </citation>
    <scope>NUCLEOTIDE SEQUENCE [LARGE SCALE GENOMIC DNA]</scope>
    <source>
        <tissue evidence="1">Muscle</tissue>
    </source>
</reference>
<evidence type="ECO:0000313" key="1">
    <source>
        <dbReference type="EMBL" id="MPC09986.1"/>
    </source>
</evidence>
<organism evidence="1 2">
    <name type="scientific">Portunus trituberculatus</name>
    <name type="common">Swimming crab</name>
    <name type="synonym">Neptunus trituberculatus</name>
    <dbReference type="NCBI Taxonomy" id="210409"/>
    <lineage>
        <taxon>Eukaryota</taxon>
        <taxon>Metazoa</taxon>
        <taxon>Ecdysozoa</taxon>
        <taxon>Arthropoda</taxon>
        <taxon>Crustacea</taxon>
        <taxon>Multicrustacea</taxon>
        <taxon>Malacostraca</taxon>
        <taxon>Eumalacostraca</taxon>
        <taxon>Eucarida</taxon>
        <taxon>Decapoda</taxon>
        <taxon>Pleocyemata</taxon>
        <taxon>Brachyura</taxon>
        <taxon>Eubrachyura</taxon>
        <taxon>Portunoidea</taxon>
        <taxon>Portunidae</taxon>
        <taxon>Portuninae</taxon>
        <taxon>Portunus</taxon>
    </lineage>
</organism>
<dbReference type="EMBL" id="VSRR010000096">
    <property type="protein sequence ID" value="MPC09986.1"/>
    <property type="molecule type" value="Genomic_DNA"/>
</dbReference>
<comment type="caution">
    <text evidence="1">The sequence shown here is derived from an EMBL/GenBank/DDBJ whole genome shotgun (WGS) entry which is preliminary data.</text>
</comment>
<name>A0A5B7CNQ2_PORTR</name>
<keyword evidence="2" id="KW-1185">Reference proteome</keyword>
<dbReference type="AlphaFoldDB" id="A0A5B7CNQ2"/>
<dbReference type="Proteomes" id="UP000324222">
    <property type="component" value="Unassembled WGS sequence"/>
</dbReference>
<gene>
    <name evidence="1" type="ORF">E2C01_002611</name>
</gene>
<sequence>MPPESLPATTLPSPAAAPALLPPRLGTWHVLLVRLAMCSCCGTMTDKPLGCTCSTIATTETQPWCNLQLSVTGSRRVSRDRVAKETSVQVSIWMMRCSDPLRILFGQQVLQHAL</sequence>